<sequence>FKDKYYYQSLDNLDGYSYQRSKITMSEISDTPIEKVIDSTTSYRRGEAAIKRNNGKLPGNIRSYFGTAVSAENIDAIRLTFNVGGVIFETYQNTLINSQFLNNHDIEAHYD</sequence>
<dbReference type="EMBL" id="HACG01009889">
    <property type="protein sequence ID" value="CEK56754.1"/>
    <property type="molecule type" value="Transcribed_RNA"/>
</dbReference>
<reference evidence="1" key="1">
    <citation type="submission" date="2014-12" db="EMBL/GenBank/DDBJ databases">
        <title>Insight into the proteome of Arion vulgaris.</title>
        <authorList>
            <person name="Aradska J."/>
            <person name="Bulat T."/>
            <person name="Smidak R."/>
            <person name="Sarate P."/>
            <person name="Gangsoo J."/>
            <person name="Sialana F."/>
            <person name="Bilban M."/>
            <person name="Lubec G."/>
        </authorList>
    </citation>
    <scope>NUCLEOTIDE SEQUENCE</scope>
    <source>
        <tissue evidence="1">Skin</tissue>
    </source>
</reference>
<proteinExistence type="predicted"/>
<gene>
    <name evidence="1" type="primary">ORF28430</name>
</gene>
<feature type="non-terminal residue" evidence="1">
    <location>
        <position position="111"/>
    </location>
</feature>
<protein>
    <submittedName>
        <fullName evidence="1">Uncharacterized protein</fullName>
    </submittedName>
</protein>
<organism evidence="1">
    <name type="scientific">Arion vulgaris</name>
    <dbReference type="NCBI Taxonomy" id="1028688"/>
    <lineage>
        <taxon>Eukaryota</taxon>
        <taxon>Metazoa</taxon>
        <taxon>Spiralia</taxon>
        <taxon>Lophotrochozoa</taxon>
        <taxon>Mollusca</taxon>
        <taxon>Gastropoda</taxon>
        <taxon>Heterobranchia</taxon>
        <taxon>Euthyneura</taxon>
        <taxon>Panpulmonata</taxon>
        <taxon>Eupulmonata</taxon>
        <taxon>Stylommatophora</taxon>
        <taxon>Helicina</taxon>
        <taxon>Arionoidea</taxon>
        <taxon>Arionidae</taxon>
        <taxon>Arion</taxon>
    </lineage>
</organism>
<accession>A0A0B6YKM3</accession>
<dbReference type="AlphaFoldDB" id="A0A0B6YKM3"/>
<feature type="non-terminal residue" evidence="1">
    <location>
        <position position="1"/>
    </location>
</feature>
<name>A0A0B6YKM3_9EUPU</name>
<evidence type="ECO:0000313" key="1">
    <source>
        <dbReference type="EMBL" id="CEK56754.1"/>
    </source>
</evidence>